<reference evidence="13" key="1">
    <citation type="journal article" date="2019" name="Science">
        <title>Mutation of a bHLH transcription factor allowed almond domestication.</title>
        <authorList>
            <person name="Sanchez-Perez R."/>
            <person name="Pavan S."/>
            <person name="Mazzeo R."/>
            <person name="Moldovan C."/>
            <person name="Aiese Cigliano R."/>
            <person name="Del Cueto J."/>
            <person name="Ricciardi F."/>
            <person name="Lotti C."/>
            <person name="Ricciardi L."/>
            <person name="Dicenta F."/>
            <person name="Lopez-Marques R.L."/>
            <person name="Lindberg Moller B."/>
        </authorList>
    </citation>
    <scope>NUCLEOTIDE SEQUENCE</scope>
</reference>
<keyword evidence="3" id="KW-0813">Transport</keyword>
<evidence type="ECO:0000313" key="13">
    <source>
        <dbReference type="EMBL" id="BBN67761.1"/>
    </source>
</evidence>
<dbReference type="SMART" id="SM00178">
    <property type="entry name" value="SAR"/>
    <property type="match status" value="1"/>
</dbReference>
<dbReference type="Gene3D" id="3.40.50.300">
    <property type="entry name" value="P-loop containing nucleotide triphosphate hydrolases"/>
    <property type="match status" value="1"/>
</dbReference>
<evidence type="ECO:0000256" key="4">
    <source>
        <dbReference type="ARBA" id="ARBA00022707"/>
    </source>
</evidence>
<evidence type="ECO:0000256" key="7">
    <source>
        <dbReference type="ARBA" id="ARBA00022927"/>
    </source>
</evidence>
<feature type="binding site" evidence="11">
    <location>
        <begin position="90"/>
        <end position="97"/>
    </location>
    <ligand>
        <name>GTP</name>
        <dbReference type="ChEBI" id="CHEBI:37565"/>
    </ligand>
</feature>
<dbReference type="GO" id="GO:0005525">
    <property type="term" value="F:GTP binding"/>
    <property type="evidence" value="ECO:0007669"/>
    <property type="project" value="UniProtKB-KW"/>
</dbReference>
<keyword evidence="12" id="KW-0479">Metal-binding</keyword>
<evidence type="ECO:0000256" key="2">
    <source>
        <dbReference type="ARBA" id="ARBA00010290"/>
    </source>
</evidence>
<dbReference type="GO" id="GO:0005794">
    <property type="term" value="C:Golgi apparatus"/>
    <property type="evidence" value="ECO:0007669"/>
    <property type="project" value="UniProtKB-SubCell"/>
</dbReference>
<dbReference type="GO" id="GO:0003924">
    <property type="term" value="F:GTPase activity"/>
    <property type="evidence" value="ECO:0007669"/>
    <property type="project" value="InterPro"/>
</dbReference>
<dbReference type="PANTHER" id="PTHR11711">
    <property type="entry name" value="ADP RIBOSYLATION FACTOR-RELATED"/>
    <property type="match status" value="1"/>
</dbReference>
<feature type="non-terminal residue" evidence="13">
    <location>
        <position position="1"/>
    </location>
</feature>
<feature type="binding site" evidence="12">
    <location>
        <position position="114"/>
    </location>
    <ligand>
        <name>Mg(2+)</name>
        <dbReference type="ChEBI" id="CHEBI:18420"/>
    </ligand>
</feature>
<feature type="binding site" evidence="11">
    <location>
        <begin position="192"/>
        <end position="195"/>
    </location>
    <ligand>
        <name>GTP</name>
        <dbReference type="ChEBI" id="CHEBI:37565"/>
    </ligand>
</feature>
<dbReference type="GO" id="GO:0046872">
    <property type="term" value="F:metal ion binding"/>
    <property type="evidence" value="ECO:0007669"/>
    <property type="project" value="UniProtKB-KW"/>
</dbReference>
<organism evidence="13">
    <name type="scientific">Prunus dulcis</name>
    <name type="common">Almond</name>
    <name type="synonym">Amygdalus dulcis</name>
    <dbReference type="NCBI Taxonomy" id="3755"/>
    <lineage>
        <taxon>Eukaryota</taxon>
        <taxon>Viridiplantae</taxon>
        <taxon>Streptophyta</taxon>
        <taxon>Embryophyta</taxon>
        <taxon>Tracheophyta</taxon>
        <taxon>Spermatophyta</taxon>
        <taxon>Magnoliopsida</taxon>
        <taxon>eudicotyledons</taxon>
        <taxon>Gunneridae</taxon>
        <taxon>Pentapetalae</taxon>
        <taxon>rosids</taxon>
        <taxon>fabids</taxon>
        <taxon>Rosales</taxon>
        <taxon>Rosaceae</taxon>
        <taxon>Amygdaloideae</taxon>
        <taxon>Amygdaleae</taxon>
        <taxon>Prunus</taxon>
    </lineage>
</organism>
<dbReference type="InterPro" id="IPR027417">
    <property type="entry name" value="P-loop_NTPase"/>
</dbReference>
<keyword evidence="7" id="KW-0653">Protein transport</keyword>
<accession>A0A5H2XUG7</accession>
<dbReference type="SMART" id="SM00177">
    <property type="entry name" value="ARF"/>
    <property type="match status" value="1"/>
</dbReference>
<dbReference type="PRINTS" id="PR00328">
    <property type="entry name" value="SAR1GTPBP"/>
</dbReference>
<name>A0A5H2XUG7_PRUDU</name>
<dbReference type="Pfam" id="PF00025">
    <property type="entry name" value="Arf"/>
    <property type="match status" value="1"/>
</dbReference>
<evidence type="ECO:0000256" key="9">
    <source>
        <dbReference type="ARBA" id="ARBA00023134"/>
    </source>
</evidence>
<gene>
    <name evidence="13" type="ORF">Prudu_176S000700</name>
</gene>
<protein>
    <submittedName>
        <fullName evidence="13">ADP-ribosylation factor A1F</fullName>
    </submittedName>
</protein>
<dbReference type="AlphaFoldDB" id="A0A5H2XUG7"/>
<evidence type="ECO:0000256" key="5">
    <source>
        <dbReference type="ARBA" id="ARBA00022741"/>
    </source>
</evidence>
<sequence length="499" mass="55554">QDLGKALQRNHSFKRLAIQIFSFTSNSRESFQVEQPSFASTTRTLKLRAKDSRVGNNFGYGGGDMDLDLEFFMLLSYMKSRKEKLILMSGLTGSGKTTILNKIHTKGVLTEILTPGFSVEMLRHPYTSIAAFDVGDENMIPPLYMQHFQNTKGLIFVIDSNDRNRVLEARDELHKLLNEDELRNATVLVLANKNDLPNAMTTAQLTEELGMKSLIAKQRLIYSTCATTGHGLLGGLDVLHMHILICAGEEMQSTVQHVFTQTDWKTVIGANPELKFTCVTRVDYVEDQVEEAEAASYPVDMIILGYNEVVRYNEVVDQGLATMKELISQWKRAGFEGCLVGMGKEVEAELMNFVDVFFPYDCITNIEQLLTAAIKNENIKSYTADMAEFDLVMRTMKAGTHDSESCLKENTCLRWIQVSSATNETLDALKRAQDSVKSESFKISSANASNPECLTACGSVNLLNPLYVAACSTCLKYESGTWIVLPPNNSDPMGLVDTV</sequence>
<dbReference type="EMBL" id="AP020513">
    <property type="protein sequence ID" value="BBN67761.1"/>
    <property type="molecule type" value="Genomic_DNA"/>
</dbReference>
<keyword evidence="9 11" id="KW-0342">GTP-binding</keyword>
<keyword evidence="6" id="KW-0931">ER-Golgi transport</keyword>
<keyword evidence="12" id="KW-0460">Magnesium</keyword>
<dbReference type="SUPFAM" id="SSF52540">
    <property type="entry name" value="P-loop containing nucleoside triphosphate hydrolases"/>
    <property type="match status" value="1"/>
</dbReference>
<dbReference type="GO" id="GO:0015031">
    <property type="term" value="P:protein transport"/>
    <property type="evidence" value="ECO:0007669"/>
    <property type="project" value="UniProtKB-KW"/>
</dbReference>
<dbReference type="GO" id="GO:0016192">
    <property type="term" value="P:vesicle-mediated transport"/>
    <property type="evidence" value="ECO:0007669"/>
    <property type="project" value="UniProtKB-KW"/>
</dbReference>
<evidence type="ECO:0000256" key="11">
    <source>
        <dbReference type="PIRSR" id="PIRSR606689-1"/>
    </source>
</evidence>
<comment type="subcellular location">
    <subcellularLocation>
        <location evidence="1">Golgi apparatus</location>
    </subcellularLocation>
</comment>
<proteinExistence type="inferred from homology"/>
<keyword evidence="8" id="KW-0333">Golgi apparatus</keyword>
<dbReference type="PROSITE" id="PS51417">
    <property type="entry name" value="ARF"/>
    <property type="match status" value="1"/>
</dbReference>
<evidence type="ECO:0000256" key="12">
    <source>
        <dbReference type="PIRSR" id="PIRSR606689-2"/>
    </source>
</evidence>
<feature type="binding site" evidence="12">
    <location>
        <position position="97"/>
    </location>
    <ligand>
        <name>Mg(2+)</name>
        <dbReference type="ChEBI" id="CHEBI:18420"/>
    </ligand>
</feature>
<keyword evidence="4" id="KW-0519">Myristate</keyword>
<keyword evidence="10" id="KW-0449">Lipoprotein</keyword>
<comment type="similarity">
    <text evidence="2">Belongs to the small GTPase superfamily. Arf family.</text>
</comment>
<dbReference type="InterPro" id="IPR024156">
    <property type="entry name" value="Small_GTPase_ARF"/>
</dbReference>
<evidence type="ECO:0000256" key="10">
    <source>
        <dbReference type="ARBA" id="ARBA00023288"/>
    </source>
</evidence>
<dbReference type="InterPro" id="IPR006689">
    <property type="entry name" value="Small_GTPase_ARF/SAR"/>
</dbReference>
<evidence type="ECO:0000256" key="6">
    <source>
        <dbReference type="ARBA" id="ARBA00022892"/>
    </source>
</evidence>
<keyword evidence="5 11" id="KW-0547">Nucleotide-binding</keyword>
<evidence type="ECO:0000256" key="3">
    <source>
        <dbReference type="ARBA" id="ARBA00022448"/>
    </source>
</evidence>
<evidence type="ECO:0000256" key="1">
    <source>
        <dbReference type="ARBA" id="ARBA00004555"/>
    </source>
</evidence>
<evidence type="ECO:0000256" key="8">
    <source>
        <dbReference type="ARBA" id="ARBA00023034"/>
    </source>
</evidence>
<dbReference type="FunFam" id="3.40.50.300:FF:003500">
    <property type="entry name" value="ADP-ribosylation factor 1"/>
    <property type="match status" value="1"/>
</dbReference>
<dbReference type="GO" id="GO:0016004">
    <property type="term" value="F:phospholipase activator activity"/>
    <property type="evidence" value="ECO:0007669"/>
    <property type="project" value="UniProtKB-ARBA"/>
</dbReference>